<dbReference type="Proteomes" id="UP000694545">
    <property type="component" value="Unplaced"/>
</dbReference>
<feature type="compositionally biased region" description="Polar residues" evidence="1">
    <location>
        <begin position="11"/>
        <end position="21"/>
    </location>
</feature>
<feature type="region of interest" description="Disordered" evidence="1">
    <location>
        <begin position="1"/>
        <end position="25"/>
    </location>
</feature>
<sequence length="91" mass="9672">MSGEIGMGRNEGNQNSSSPSTAGHYIMPSHLTFRKDSSALSDVANGSPLVDELPFEATSKEAYFSRVETFTISFSGLVLSRADGDGPVCRP</sequence>
<keyword evidence="3" id="KW-1185">Reference proteome</keyword>
<name>A0A8D2IQC4_VARKO</name>
<dbReference type="Ensembl" id="ENSVKKT00000000538.1">
    <property type="protein sequence ID" value="ENSVKKP00000000517.1"/>
    <property type="gene ID" value="ENSVKKG00000000464.1"/>
</dbReference>
<protein>
    <submittedName>
        <fullName evidence="2">Uncharacterized protein</fullName>
    </submittedName>
</protein>
<evidence type="ECO:0000313" key="2">
    <source>
        <dbReference type="Ensembl" id="ENSVKKP00000000517.1"/>
    </source>
</evidence>
<reference evidence="2" key="1">
    <citation type="submission" date="2025-08" db="UniProtKB">
        <authorList>
            <consortium name="Ensembl"/>
        </authorList>
    </citation>
    <scope>IDENTIFICATION</scope>
</reference>
<evidence type="ECO:0000256" key="1">
    <source>
        <dbReference type="SAM" id="MobiDB-lite"/>
    </source>
</evidence>
<reference evidence="2" key="2">
    <citation type="submission" date="2025-09" db="UniProtKB">
        <authorList>
            <consortium name="Ensembl"/>
        </authorList>
    </citation>
    <scope>IDENTIFICATION</scope>
</reference>
<accession>A0A8D2IQC4</accession>
<organism evidence="2 3">
    <name type="scientific">Varanus komodoensis</name>
    <name type="common">Komodo dragon</name>
    <dbReference type="NCBI Taxonomy" id="61221"/>
    <lineage>
        <taxon>Eukaryota</taxon>
        <taxon>Metazoa</taxon>
        <taxon>Chordata</taxon>
        <taxon>Craniata</taxon>
        <taxon>Vertebrata</taxon>
        <taxon>Euteleostomi</taxon>
        <taxon>Lepidosauria</taxon>
        <taxon>Squamata</taxon>
        <taxon>Bifurcata</taxon>
        <taxon>Unidentata</taxon>
        <taxon>Episquamata</taxon>
        <taxon>Toxicofera</taxon>
        <taxon>Anguimorpha</taxon>
        <taxon>Paleoanguimorpha</taxon>
        <taxon>Varanoidea</taxon>
        <taxon>Varanidae</taxon>
        <taxon>Varanus</taxon>
    </lineage>
</organism>
<evidence type="ECO:0000313" key="3">
    <source>
        <dbReference type="Proteomes" id="UP000694545"/>
    </source>
</evidence>
<proteinExistence type="predicted"/>
<dbReference type="AlphaFoldDB" id="A0A8D2IQC4"/>